<reference evidence="2" key="1">
    <citation type="submission" date="2020-02" db="EMBL/GenBank/DDBJ databases">
        <authorList>
            <person name="Meier V. D."/>
        </authorList>
    </citation>
    <scope>NUCLEOTIDE SEQUENCE</scope>
    <source>
        <strain evidence="2">AVDCRST_MAG90</strain>
    </source>
</reference>
<dbReference type="EMBL" id="CADCUC010000286">
    <property type="protein sequence ID" value="CAA9330954.1"/>
    <property type="molecule type" value="Genomic_DNA"/>
</dbReference>
<accession>A0A6J4LFS0</accession>
<feature type="non-terminal residue" evidence="2">
    <location>
        <position position="1"/>
    </location>
</feature>
<feature type="region of interest" description="Disordered" evidence="1">
    <location>
        <begin position="1"/>
        <end position="114"/>
    </location>
</feature>
<feature type="compositionally biased region" description="Basic and acidic residues" evidence="1">
    <location>
        <begin position="182"/>
        <end position="193"/>
    </location>
</feature>
<evidence type="ECO:0000256" key="1">
    <source>
        <dbReference type="SAM" id="MobiDB-lite"/>
    </source>
</evidence>
<feature type="compositionally biased region" description="Basic residues" evidence="1">
    <location>
        <begin position="170"/>
        <end position="181"/>
    </location>
</feature>
<feature type="compositionally biased region" description="Gly residues" evidence="1">
    <location>
        <begin position="199"/>
        <end position="210"/>
    </location>
</feature>
<organism evidence="2">
    <name type="scientific">uncultured Microvirga sp</name>
    <dbReference type="NCBI Taxonomy" id="412392"/>
    <lineage>
        <taxon>Bacteria</taxon>
        <taxon>Pseudomonadati</taxon>
        <taxon>Pseudomonadota</taxon>
        <taxon>Alphaproteobacteria</taxon>
        <taxon>Hyphomicrobiales</taxon>
        <taxon>Methylobacteriaceae</taxon>
        <taxon>Microvirga</taxon>
        <taxon>environmental samples</taxon>
    </lineage>
</organism>
<feature type="compositionally biased region" description="Basic residues" evidence="1">
    <location>
        <begin position="87"/>
        <end position="107"/>
    </location>
</feature>
<feature type="compositionally biased region" description="Low complexity" evidence="1">
    <location>
        <begin position="69"/>
        <end position="86"/>
    </location>
</feature>
<dbReference type="AlphaFoldDB" id="A0A6J4LFS0"/>
<proteinExistence type="predicted"/>
<feature type="compositionally biased region" description="Basic residues" evidence="1">
    <location>
        <begin position="53"/>
        <end position="68"/>
    </location>
</feature>
<feature type="region of interest" description="Disordered" evidence="1">
    <location>
        <begin position="154"/>
        <end position="217"/>
    </location>
</feature>
<protein>
    <submittedName>
        <fullName evidence="2">Ribonuclease Z</fullName>
        <ecNumber evidence="2">3.1.26.11</ecNumber>
    </submittedName>
</protein>
<gene>
    <name evidence="2" type="ORF">AVDCRST_MAG90-1469</name>
</gene>
<evidence type="ECO:0000313" key="2">
    <source>
        <dbReference type="EMBL" id="CAA9330954.1"/>
    </source>
</evidence>
<dbReference type="EC" id="3.1.26.11" evidence="2"/>
<keyword evidence="2" id="KW-0378">Hydrolase</keyword>
<name>A0A6J4LFS0_9HYPH</name>
<feature type="non-terminal residue" evidence="2">
    <location>
        <position position="217"/>
    </location>
</feature>
<sequence length="217" mass="24494">GARFRRHLARGAEAARARPQRHRRRGAEPSARGSFRRPALPVARPPVQQSARKASHDHRAARHRRAAARRAGSVLPRLLAQPLALPARHRRPAVRHKPSLRRSRSHHPRGEASLRRALDRGAAWRRPLDAGLFGRHELDGGAVQDFARRRPLHRRMLQDERRAAGASRLRDHRRPPRAVRGRPHDADPYERGRPRPCRGAGGEGLSGGPGWPRPRNL</sequence>
<dbReference type="GO" id="GO:0042781">
    <property type="term" value="F:3'-tRNA processing endoribonuclease activity"/>
    <property type="evidence" value="ECO:0007669"/>
    <property type="project" value="UniProtKB-EC"/>
</dbReference>
<feature type="compositionally biased region" description="Low complexity" evidence="1">
    <location>
        <begin position="36"/>
        <end position="47"/>
    </location>
</feature>